<name>A0A1F5VMB0_9BACT</name>
<dbReference type="Gene3D" id="1.10.150.130">
    <property type="match status" value="1"/>
</dbReference>
<comment type="caution">
    <text evidence="7">The sequence shown here is derived from an EMBL/GenBank/DDBJ whole genome shotgun (WGS) entry which is preliminary data.</text>
</comment>
<dbReference type="InterPro" id="IPR013762">
    <property type="entry name" value="Integrase-like_cat_sf"/>
</dbReference>
<dbReference type="GO" id="GO:0006310">
    <property type="term" value="P:DNA recombination"/>
    <property type="evidence" value="ECO:0007669"/>
    <property type="project" value="UniProtKB-KW"/>
</dbReference>
<dbReference type="Pfam" id="PF02899">
    <property type="entry name" value="Phage_int_SAM_1"/>
    <property type="match status" value="1"/>
</dbReference>
<accession>A0A1F5VMB0</accession>
<evidence type="ECO:0000256" key="4">
    <source>
        <dbReference type="PROSITE-ProRule" id="PRU01248"/>
    </source>
</evidence>
<dbReference type="AlphaFoldDB" id="A0A1F5VMB0"/>
<evidence type="ECO:0000256" key="1">
    <source>
        <dbReference type="ARBA" id="ARBA00022908"/>
    </source>
</evidence>
<dbReference type="Gene3D" id="1.10.443.10">
    <property type="entry name" value="Intergrase catalytic core"/>
    <property type="match status" value="1"/>
</dbReference>
<feature type="domain" description="Core-binding (CB)" evidence="6">
    <location>
        <begin position="4"/>
        <end position="97"/>
    </location>
</feature>
<dbReference type="STRING" id="1817863.A2Y62_00850"/>
<dbReference type="EMBL" id="MFGW01000138">
    <property type="protein sequence ID" value="OGF64388.1"/>
    <property type="molecule type" value="Genomic_DNA"/>
</dbReference>
<dbReference type="Proteomes" id="UP000178943">
    <property type="component" value="Unassembled WGS sequence"/>
</dbReference>
<sequence>MSNLSFAKIVQDFFLNRLINQKNVSPQTISSYRDTIRLLLHYLYCQNKKAPSCLTIADIDASVILKFLNYLEKERNNSITSRNARLSAIRSLFRYASFIQPESMEIIQKVLAIPMKRSNRLQVLHLTKEEIESIINAPDSSSWSGMRDRTMFMTFYNIGARVSEIIALRISHVSIGKNSYARIQGKGRKERIIPLWKSTAHMIKTWIKYLGSNHDNYLFPNNQGNPLTRQGVKYRLRLAKNIAERNCPSLKNKKVCPHILRHTTAMHLLQSGIDISLIALWLGHESPLTTHIYLQADIVMKESILKKLDPPASKYIRYRANDSLLQFLEKL</sequence>
<dbReference type="PROSITE" id="PS51898">
    <property type="entry name" value="TYR_RECOMBINASE"/>
    <property type="match status" value="1"/>
</dbReference>
<dbReference type="GO" id="GO:0003677">
    <property type="term" value="F:DNA binding"/>
    <property type="evidence" value="ECO:0007669"/>
    <property type="project" value="UniProtKB-UniRule"/>
</dbReference>
<dbReference type="InterPro" id="IPR044068">
    <property type="entry name" value="CB"/>
</dbReference>
<organism evidence="7 8">
    <name type="scientific">Candidatus Fischerbacteria bacterium RBG_13_37_8</name>
    <dbReference type="NCBI Taxonomy" id="1817863"/>
    <lineage>
        <taxon>Bacteria</taxon>
        <taxon>Candidatus Fischeribacteriota</taxon>
    </lineage>
</organism>
<proteinExistence type="predicted"/>
<dbReference type="GO" id="GO:0015074">
    <property type="term" value="P:DNA integration"/>
    <property type="evidence" value="ECO:0007669"/>
    <property type="project" value="UniProtKB-KW"/>
</dbReference>
<dbReference type="SUPFAM" id="SSF56349">
    <property type="entry name" value="DNA breaking-rejoining enzymes"/>
    <property type="match status" value="1"/>
</dbReference>
<dbReference type="PANTHER" id="PTHR30349:SF81">
    <property type="entry name" value="TYROSINE RECOMBINASE XERC"/>
    <property type="match status" value="1"/>
</dbReference>
<dbReference type="PROSITE" id="PS51900">
    <property type="entry name" value="CB"/>
    <property type="match status" value="1"/>
</dbReference>
<evidence type="ECO:0000313" key="8">
    <source>
        <dbReference type="Proteomes" id="UP000178943"/>
    </source>
</evidence>
<evidence type="ECO:0000259" key="5">
    <source>
        <dbReference type="PROSITE" id="PS51898"/>
    </source>
</evidence>
<dbReference type="InterPro" id="IPR010998">
    <property type="entry name" value="Integrase_recombinase_N"/>
</dbReference>
<evidence type="ECO:0000313" key="7">
    <source>
        <dbReference type="EMBL" id="OGF64388.1"/>
    </source>
</evidence>
<dbReference type="Pfam" id="PF00589">
    <property type="entry name" value="Phage_integrase"/>
    <property type="match status" value="1"/>
</dbReference>
<gene>
    <name evidence="7" type="ORF">A2Y62_00850</name>
</gene>
<dbReference type="InterPro" id="IPR050090">
    <property type="entry name" value="Tyrosine_recombinase_XerCD"/>
</dbReference>
<dbReference type="InterPro" id="IPR002104">
    <property type="entry name" value="Integrase_catalytic"/>
</dbReference>
<feature type="domain" description="Tyr recombinase" evidence="5">
    <location>
        <begin position="121"/>
        <end position="306"/>
    </location>
</feature>
<keyword evidence="2 4" id="KW-0238">DNA-binding</keyword>
<evidence type="ECO:0000259" key="6">
    <source>
        <dbReference type="PROSITE" id="PS51900"/>
    </source>
</evidence>
<dbReference type="InterPro" id="IPR004107">
    <property type="entry name" value="Integrase_SAM-like_N"/>
</dbReference>
<keyword evidence="1" id="KW-0229">DNA integration</keyword>
<reference evidence="7 8" key="1">
    <citation type="journal article" date="2016" name="Nat. Commun.">
        <title>Thousands of microbial genomes shed light on interconnected biogeochemical processes in an aquifer system.</title>
        <authorList>
            <person name="Anantharaman K."/>
            <person name="Brown C.T."/>
            <person name="Hug L.A."/>
            <person name="Sharon I."/>
            <person name="Castelle C.J."/>
            <person name="Probst A.J."/>
            <person name="Thomas B.C."/>
            <person name="Singh A."/>
            <person name="Wilkins M.J."/>
            <person name="Karaoz U."/>
            <person name="Brodie E.L."/>
            <person name="Williams K.H."/>
            <person name="Hubbard S.S."/>
            <person name="Banfield J.F."/>
        </authorList>
    </citation>
    <scope>NUCLEOTIDE SEQUENCE [LARGE SCALE GENOMIC DNA]</scope>
</reference>
<evidence type="ECO:0000256" key="3">
    <source>
        <dbReference type="ARBA" id="ARBA00023172"/>
    </source>
</evidence>
<protein>
    <submittedName>
        <fullName evidence="7">Integrase</fullName>
    </submittedName>
</protein>
<dbReference type="InterPro" id="IPR011010">
    <property type="entry name" value="DNA_brk_join_enz"/>
</dbReference>
<evidence type="ECO:0000256" key="2">
    <source>
        <dbReference type="ARBA" id="ARBA00023125"/>
    </source>
</evidence>
<dbReference type="PANTHER" id="PTHR30349">
    <property type="entry name" value="PHAGE INTEGRASE-RELATED"/>
    <property type="match status" value="1"/>
</dbReference>
<keyword evidence="3" id="KW-0233">DNA recombination</keyword>